<dbReference type="Proteomes" id="UP001642360">
    <property type="component" value="Unassembled WGS sequence"/>
</dbReference>
<dbReference type="EMBL" id="CAUOFW020009280">
    <property type="protein sequence ID" value="CAK9185390.1"/>
    <property type="molecule type" value="Genomic_DNA"/>
</dbReference>
<reference evidence="1 2" key="1">
    <citation type="submission" date="2024-02" db="EMBL/GenBank/DDBJ databases">
        <authorList>
            <person name="Vignale AGUSTIN F."/>
            <person name="Sosa J E."/>
            <person name="Modenutti C."/>
        </authorList>
    </citation>
    <scope>NUCLEOTIDE SEQUENCE [LARGE SCALE GENOMIC DNA]</scope>
</reference>
<proteinExistence type="predicted"/>
<sequence length="167" mass="18946">MSKPSADHLSIIIDQKLARLSPIPSKRNLFRVHNPLRKTTMKVYEPDILAIGPYHHGNPNLYETEEQKFRNVGGFNGFINCTMVHQEAGIQIKKAKESTTSLLDIRFTNGVLEIPPLHMNDATESLFANLIAYEPYHPANTPKSVTNYIIVMHCLINSTKDVELLRH</sequence>
<evidence type="ECO:0000313" key="1">
    <source>
        <dbReference type="EMBL" id="CAK9185390.1"/>
    </source>
</evidence>
<keyword evidence="2" id="KW-1185">Reference proteome</keyword>
<name>A0ABC8UWG2_9AQUA</name>
<dbReference type="Pfam" id="PF03140">
    <property type="entry name" value="DUF247"/>
    <property type="match status" value="2"/>
</dbReference>
<gene>
    <name evidence="1" type="ORF">ILEXP_LOCUS55788</name>
</gene>
<evidence type="ECO:0000313" key="2">
    <source>
        <dbReference type="Proteomes" id="UP001642360"/>
    </source>
</evidence>
<dbReference type="PANTHER" id="PTHR31170">
    <property type="entry name" value="BNAC04G53230D PROTEIN"/>
    <property type="match status" value="1"/>
</dbReference>
<dbReference type="PANTHER" id="PTHR31170:SF25">
    <property type="entry name" value="BNAA09G04570D PROTEIN"/>
    <property type="match status" value="1"/>
</dbReference>
<dbReference type="AlphaFoldDB" id="A0ABC8UWG2"/>
<comment type="caution">
    <text evidence="1">The sequence shown here is derived from an EMBL/GenBank/DDBJ whole genome shotgun (WGS) entry which is preliminary data.</text>
</comment>
<dbReference type="InterPro" id="IPR004158">
    <property type="entry name" value="DUF247_pln"/>
</dbReference>
<organism evidence="1 2">
    <name type="scientific">Ilex paraguariensis</name>
    <name type="common">yerba mate</name>
    <dbReference type="NCBI Taxonomy" id="185542"/>
    <lineage>
        <taxon>Eukaryota</taxon>
        <taxon>Viridiplantae</taxon>
        <taxon>Streptophyta</taxon>
        <taxon>Embryophyta</taxon>
        <taxon>Tracheophyta</taxon>
        <taxon>Spermatophyta</taxon>
        <taxon>Magnoliopsida</taxon>
        <taxon>eudicotyledons</taxon>
        <taxon>Gunneridae</taxon>
        <taxon>Pentapetalae</taxon>
        <taxon>asterids</taxon>
        <taxon>campanulids</taxon>
        <taxon>Aquifoliales</taxon>
        <taxon>Aquifoliaceae</taxon>
        <taxon>Ilex</taxon>
    </lineage>
</organism>
<protein>
    <submittedName>
        <fullName evidence="1">Uncharacterized protein</fullName>
    </submittedName>
</protein>
<accession>A0ABC8UWG2</accession>